<organism evidence="1 2">
    <name type="scientific">Limnoglobus roseus</name>
    <dbReference type="NCBI Taxonomy" id="2598579"/>
    <lineage>
        <taxon>Bacteria</taxon>
        <taxon>Pseudomonadati</taxon>
        <taxon>Planctomycetota</taxon>
        <taxon>Planctomycetia</taxon>
        <taxon>Gemmatales</taxon>
        <taxon>Gemmataceae</taxon>
        <taxon>Limnoglobus</taxon>
    </lineage>
</organism>
<dbReference type="Proteomes" id="UP000324974">
    <property type="component" value="Chromosome"/>
</dbReference>
<protein>
    <submittedName>
        <fullName evidence="1">Uncharacterized protein</fullName>
    </submittedName>
</protein>
<dbReference type="AlphaFoldDB" id="A0A5C1ATW6"/>
<gene>
    <name evidence="1" type="ORF">PX52LOC_07307</name>
</gene>
<evidence type="ECO:0000313" key="2">
    <source>
        <dbReference type="Proteomes" id="UP000324974"/>
    </source>
</evidence>
<accession>A0A5C1ATW6</accession>
<proteinExistence type="predicted"/>
<reference evidence="2" key="1">
    <citation type="submission" date="2019-08" db="EMBL/GenBank/DDBJ databases">
        <title>Limnoglobus roseus gen. nov., sp. nov., a novel freshwater planctomycete with a giant genome from the family Gemmataceae.</title>
        <authorList>
            <person name="Kulichevskaya I.S."/>
            <person name="Naumoff D.G."/>
            <person name="Miroshnikov K."/>
            <person name="Ivanova A."/>
            <person name="Philippov D.A."/>
            <person name="Hakobyan A."/>
            <person name="Rijpstra I.C."/>
            <person name="Sinninghe Damste J.S."/>
            <person name="Liesack W."/>
            <person name="Dedysh S.N."/>
        </authorList>
    </citation>
    <scope>NUCLEOTIDE SEQUENCE [LARGE SCALE GENOMIC DNA]</scope>
    <source>
        <strain evidence="2">PX52</strain>
    </source>
</reference>
<dbReference type="EMBL" id="CP042425">
    <property type="protein sequence ID" value="QEL20218.1"/>
    <property type="molecule type" value="Genomic_DNA"/>
</dbReference>
<dbReference type="KEGG" id="lrs:PX52LOC_07307"/>
<name>A0A5C1ATW6_9BACT</name>
<sequence>MTEAEWLTCQTPRKMIRALGTKLFGRRHTLFLTGIVQSLAEHLSPTARSLVALHEQFAEREIETAAYREQLAALDAADCQTLDRPLPVSPAELAAHNVDVSIFNILQALKSYQSNNSLRASLEYGTLAAVNATPECLRPQARKDFQSHACDLLRELFPPLSREYVVQPDFVGGGLLMPDGTTFRVPEFARNIALGVQRDQAFDRLPILADALEDAHCPDRPLLDHLRHGTNHRRGCWALDLVLGRG</sequence>
<dbReference type="RefSeq" id="WP_149114535.1">
    <property type="nucleotide sequence ID" value="NZ_CP042425.1"/>
</dbReference>
<keyword evidence="2" id="KW-1185">Reference proteome</keyword>
<evidence type="ECO:0000313" key="1">
    <source>
        <dbReference type="EMBL" id="QEL20218.1"/>
    </source>
</evidence>
<dbReference type="OrthoDB" id="286822at2"/>